<dbReference type="InterPro" id="IPR010130">
    <property type="entry name" value="T1SS_OMP_TolC"/>
</dbReference>
<evidence type="ECO:0000256" key="6">
    <source>
        <dbReference type="ARBA" id="ARBA00023136"/>
    </source>
</evidence>
<sequence>MTATPRLRPLAFAVLLCAAGSAASADLMQAYELARASDPQLAAAEASSLATGEGVNQTRAALLPQIGGSVSLTDSDGTSTRIGERPNPDGSVSFGPTSGFSDTRTRQYSIRLDQSIYDHGDYMRLRASRARANRAEADYQAASQALALRVSENYFDVLTAIDGLVFARAERRAVKRQLDQAEQRFEVGLTAITDVHEARARYDSSRAAAIAAENRLDDARELLAEITGQYLRSLKGLGDTFRPAMPEPVDAGEWVASALANSPTLLSRELALQAANHDISSARSGHLPTLSGFISRGDTTTWGDSGSNSVSFPANSGQLGTTVGVTLTVPIFSGGLTQSQVRQAIHNRDAVEDQYEQERRAVTRTARNAFRALQAGMSEIGAREQALVSARSALEATEAGFEVGTRTIVDVLLSQQQLFQAQRDYSQSRHNFLVNTLRLKQAAGVVGVDDIKSVNALLVTDAEAPLADSSADAEAGAE</sequence>
<dbReference type="NCBIfam" id="TIGR01844">
    <property type="entry name" value="type_I_sec_TolC"/>
    <property type="match status" value="1"/>
</dbReference>
<keyword evidence="12" id="KW-1185">Reference proteome</keyword>
<evidence type="ECO:0000256" key="2">
    <source>
        <dbReference type="ARBA" id="ARBA00007613"/>
    </source>
</evidence>
<evidence type="ECO:0000256" key="5">
    <source>
        <dbReference type="ARBA" id="ARBA00022692"/>
    </source>
</evidence>
<keyword evidence="6" id="KW-0472">Membrane</keyword>
<reference evidence="11" key="1">
    <citation type="submission" date="2022-04" db="EMBL/GenBank/DDBJ databases">
        <title>Lysobacter sp. CAU 1642 isolated from sea sand.</title>
        <authorList>
            <person name="Kim W."/>
        </authorList>
    </citation>
    <scope>NUCLEOTIDE SEQUENCE</scope>
    <source>
        <strain evidence="11">CAU 1642</strain>
    </source>
</reference>
<dbReference type="Gene3D" id="1.20.1600.10">
    <property type="entry name" value="Outer membrane efflux proteins (OEP)"/>
    <property type="match status" value="1"/>
</dbReference>
<evidence type="ECO:0000313" key="11">
    <source>
        <dbReference type="EMBL" id="MCK7594202.1"/>
    </source>
</evidence>
<feature type="chain" id="PRO_5046860362" evidence="10">
    <location>
        <begin position="26"/>
        <end position="478"/>
    </location>
</feature>
<name>A0ABT0GI29_9GAMM</name>
<evidence type="ECO:0000256" key="3">
    <source>
        <dbReference type="ARBA" id="ARBA00022448"/>
    </source>
</evidence>
<evidence type="ECO:0000256" key="7">
    <source>
        <dbReference type="ARBA" id="ARBA00023237"/>
    </source>
</evidence>
<dbReference type="EMBL" id="JALNMH010000008">
    <property type="protein sequence ID" value="MCK7594202.1"/>
    <property type="molecule type" value="Genomic_DNA"/>
</dbReference>
<gene>
    <name evidence="11" type="ORF">M0G41_11025</name>
</gene>
<keyword evidence="5" id="KW-0812">Transmembrane</keyword>
<evidence type="ECO:0000256" key="10">
    <source>
        <dbReference type="SAM" id="SignalP"/>
    </source>
</evidence>
<evidence type="ECO:0000256" key="8">
    <source>
        <dbReference type="SAM" id="Coils"/>
    </source>
</evidence>
<feature type="region of interest" description="Disordered" evidence="9">
    <location>
        <begin position="73"/>
        <end position="102"/>
    </location>
</feature>
<dbReference type="Pfam" id="PF02321">
    <property type="entry name" value="OEP"/>
    <property type="match status" value="2"/>
</dbReference>
<keyword evidence="10" id="KW-0732">Signal</keyword>
<evidence type="ECO:0000256" key="9">
    <source>
        <dbReference type="SAM" id="MobiDB-lite"/>
    </source>
</evidence>
<comment type="caution">
    <text evidence="11">The sequence shown here is derived from an EMBL/GenBank/DDBJ whole genome shotgun (WGS) entry which is preliminary data.</text>
</comment>
<feature type="coiled-coil region" evidence="8">
    <location>
        <begin position="125"/>
        <end position="184"/>
    </location>
</feature>
<keyword evidence="8" id="KW-0175">Coiled coil</keyword>
<dbReference type="PANTHER" id="PTHR30026:SF20">
    <property type="entry name" value="OUTER MEMBRANE PROTEIN TOLC"/>
    <property type="match status" value="1"/>
</dbReference>
<dbReference type="Proteomes" id="UP001431449">
    <property type="component" value="Unassembled WGS sequence"/>
</dbReference>
<dbReference type="SUPFAM" id="SSF56954">
    <property type="entry name" value="Outer membrane efflux proteins (OEP)"/>
    <property type="match status" value="1"/>
</dbReference>
<organism evidence="11 12">
    <name type="scientific">Pseudomarimonas salicorniae</name>
    <dbReference type="NCBI Taxonomy" id="2933270"/>
    <lineage>
        <taxon>Bacteria</taxon>
        <taxon>Pseudomonadati</taxon>
        <taxon>Pseudomonadota</taxon>
        <taxon>Gammaproteobacteria</taxon>
        <taxon>Lysobacterales</taxon>
        <taxon>Lysobacteraceae</taxon>
        <taxon>Pseudomarimonas</taxon>
    </lineage>
</organism>
<evidence type="ECO:0000256" key="4">
    <source>
        <dbReference type="ARBA" id="ARBA00022452"/>
    </source>
</evidence>
<dbReference type="InterPro" id="IPR003423">
    <property type="entry name" value="OMP_efflux"/>
</dbReference>
<accession>A0ABT0GI29</accession>
<keyword evidence="7" id="KW-0998">Cell outer membrane</keyword>
<evidence type="ECO:0000256" key="1">
    <source>
        <dbReference type="ARBA" id="ARBA00004442"/>
    </source>
</evidence>
<evidence type="ECO:0000313" key="12">
    <source>
        <dbReference type="Proteomes" id="UP001431449"/>
    </source>
</evidence>
<comment type="subcellular location">
    <subcellularLocation>
        <location evidence="1">Cell outer membrane</location>
    </subcellularLocation>
</comment>
<feature type="signal peptide" evidence="10">
    <location>
        <begin position="1"/>
        <end position="25"/>
    </location>
</feature>
<dbReference type="PANTHER" id="PTHR30026">
    <property type="entry name" value="OUTER MEMBRANE PROTEIN TOLC"/>
    <property type="match status" value="1"/>
</dbReference>
<dbReference type="RefSeq" id="WP_248209248.1">
    <property type="nucleotide sequence ID" value="NZ_JALNMH010000008.1"/>
</dbReference>
<keyword evidence="3" id="KW-0813">Transport</keyword>
<keyword evidence="4" id="KW-1134">Transmembrane beta strand</keyword>
<proteinExistence type="inferred from homology"/>
<dbReference type="InterPro" id="IPR051906">
    <property type="entry name" value="TolC-like"/>
</dbReference>
<comment type="similarity">
    <text evidence="2">Belongs to the outer membrane factor (OMF) (TC 1.B.17) family.</text>
</comment>
<protein>
    <submittedName>
        <fullName evidence="11">TolC family outer membrane protein</fullName>
    </submittedName>
</protein>